<evidence type="ECO:0000259" key="10">
    <source>
        <dbReference type="Pfam" id="PF18113"/>
    </source>
</evidence>
<dbReference type="Pfam" id="PF18113">
    <property type="entry name" value="Rbx_binding"/>
    <property type="match status" value="1"/>
</dbReference>
<evidence type="ECO:0000256" key="1">
    <source>
        <dbReference type="ARBA" id="ARBA00001974"/>
    </source>
</evidence>
<evidence type="ECO:0000259" key="9">
    <source>
        <dbReference type="Pfam" id="PF07992"/>
    </source>
</evidence>
<dbReference type="Pfam" id="PF07992">
    <property type="entry name" value="Pyr_redox_2"/>
    <property type="match status" value="1"/>
</dbReference>
<dbReference type="RefSeq" id="WP_086957064.1">
    <property type="nucleotide sequence ID" value="NZ_AP018045.1"/>
</dbReference>
<evidence type="ECO:0000256" key="8">
    <source>
        <dbReference type="ARBA" id="ARBA00023027"/>
    </source>
</evidence>
<evidence type="ECO:0000313" key="14">
    <source>
        <dbReference type="Proteomes" id="UP000516656"/>
    </source>
</evidence>
<keyword evidence="8" id="KW-0520">NAD</keyword>
<comment type="cofactor">
    <cofactor evidence="1">
        <name>FAD</name>
        <dbReference type="ChEBI" id="CHEBI:57692"/>
    </cofactor>
</comment>
<reference evidence="11" key="1">
    <citation type="journal article" date="2017" name="Genome Announc.">
        <title>Whole-Genome Sequence of Photobacterium damselae subsp. piscicida Strain 91-197, Isolated from Hybrid Striped Bass (Morone sp.) in the United States.</title>
        <authorList>
            <person name="Teru Y."/>
            <person name="Hikima J."/>
            <person name="Kono T."/>
            <person name="Sakai M."/>
            <person name="Takano T."/>
            <person name="Hawke J.P."/>
            <person name="Takeyama H."/>
            <person name="Aoki T."/>
        </authorList>
    </citation>
    <scope>NUCLEOTIDE SEQUENCE</scope>
    <source>
        <strain evidence="11">91-197</strain>
    </source>
</reference>
<evidence type="ECO:0000256" key="2">
    <source>
        <dbReference type="ARBA" id="ARBA00004496"/>
    </source>
</evidence>
<evidence type="ECO:0000256" key="4">
    <source>
        <dbReference type="ARBA" id="ARBA00022490"/>
    </source>
</evidence>
<dbReference type="EMBL" id="CP061854">
    <property type="protein sequence ID" value="QOD57321.1"/>
    <property type="molecule type" value="Genomic_DNA"/>
</dbReference>
<dbReference type="NCBIfam" id="NF003437">
    <property type="entry name" value="PRK04965.1"/>
    <property type="match status" value="1"/>
</dbReference>
<evidence type="ECO:0000313" key="11">
    <source>
        <dbReference type="EMBL" id="BAX53641.1"/>
    </source>
</evidence>
<evidence type="ECO:0000256" key="7">
    <source>
        <dbReference type="ARBA" id="ARBA00023002"/>
    </source>
</evidence>
<evidence type="ECO:0000313" key="12">
    <source>
        <dbReference type="EMBL" id="QOD57321.1"/>
    </source>
</evidence>
<dbReference type="GO" id="GO:0005737">
    <property type="term" value="C:cytoplasm"/>
    <property type="evidence" value="ECO:0007669"/>
    <property type="project" value="UniProtKB-SubCell"/>
</dbReference>
<reference evidence="12 14" key="3">
    <citation type="submission" date="2020-09" db="EMBL/GenBank/DDBJ databases">
        <title>Complete, closed and curated genome sequences of Photobacterium damselae subsp. piscicida isolates from Australia indicate localised evolution and additional plasmid-borne pathogenicity mechanisms.</title>
        <authorList>
            <person name="Baseggio L."/>
            <person name="Silayeva O."/>
            <person name="Buller N."/>
            <person name="Landos M."/>
            <person name="Engelstaedter J."/>
            <person name="Barnes A.C."/>
        </authorList>
    </citation>
    <scope>NUCLEOTIDE SEQUENCE [LARGE SCALE GENOMIC DNA]</scope>
    <source>
        <strain evidence="12 14">AS-16-0540-1</strain>
    </source>
</reference>
<keyword evidence="4" id="KW-0963">Cytoplasm</keyword>
<gene>
    <name evidence="12" type="primary">norW</name>
    <name evidence="12" type="ORF">IC627_04935</name>
    <name evidence="11" type="ORF">PDPUS_1_02267</name>
</gene>
<protein>
    <submittedName>
        <fullName evidence="12">NADH:flavorubredoxin reductase NorW</fullName>
        <ecNumber evidence="12">1.18.1.-</ecNumber>
    </submittedName>
    <submittedName>
        <fullName evidence="11">Nitric oxide reductase FlRd-NAD(+) reductase</fullName>
    </submittedName>
</protein>
<dbReference type="PRINTS" id="PR00411">
    <property type="entry name" value="PNDRDTASEI"/>
</dbReference>
<organism evidence="12 14">
    <name type="scientific">Photobacterium damsela subsp. piscicida</name>
    <name type="common">Pasteurella piscicida</name>
    <dbReference type="NCBI Taxonomy" id="38294"/>
    <lineage>
        <taxon>Bacteria</taxon>
        <taxon>Pseudomonadati</taxon>
        <taxon>Pseudomonadota</taxon>
        <taxon>Gammaproteobacteria</taxon>
        <taxon>Vibrionales</taxon>
        <taxon>Vibrionaceae</taxon>
        <taxon>Photobacterium</taxon>
    </lineage>
</organism>
<keyword evidence="5" id="KW-0285">Flavoprotein</keyword>
<comment type="subcellular location">
    <subcellularLocation>
        <location evidence="2">Cytoplasm</location>
    </subcellularLocation>
</comment>
<comment type="similarity">
    <text evidence="3">Belongs to the FAD-dependent oxidoreductase family.</text>
</comment>
<dbReference type="InterPro" id="IPR036188">
    <property type="entry name" value="FAD/NAD-bd_sf"/>
</dbReference>
<dbReference type="EC" id="1.18.1.-" evidence="12"/>
<dbReference type="PRINTS" id="PR00368">
    <property type="entry name" value="FADPNR"/>
</dbReference>
<dbReference type="GO" id="GO:0016491">
    <property type="term" value="F:oxidoreductase activity"/>
    <property type="evidence" value="ECO:0007669"/>
    <property type="project" value="UniProtKB-KW"/>
</dbReference>
<sequence>MSHPIIVIGSGFAAYQWVKSFRKLDQDTEITIITADNGDDYSKPDLSHVFSRQQRATDLIKQSATEFAQVNGVKLITNTYVTAIDPQVKTVSIDDQVLTYSNLILATGSRAFVPPFAGNATDEIITLNSLQEFEQAQERFITAKRITVLGAGLIGTEIAIDLASSHKQVTLCDKASSILPAMLPPFLGSEVQHTMALNGVDFKLNRGISAINRHHQEMLVELDNGEVISSDVVIAAMGLRSNTQLAQQAGLMVNHGIVVNQYMQTSDANIYAIGDCAELYGRVRAFIQPTMLAAMALAKTLAGTATPVRLPASLVKDKTPWIPLNLAGKTVGSELTWEIQRNSDGYVAKAFHVETSELSGFIVSHDQAKAAFPLLRLLPGEVA</sequence>
<dbReference type="SUPFAM" id="SSF51905">
    <property type="entry name" value="FAD/NAD(P)-binding domain"/>
    <property type="match status" value="2"/>
</dbReference>
<feature type="domain" description="Rubredoxin binding" evidence="10">
    <location>
        <begin position="307"/>
        <end position="377"/>
    </location>
</feature>
<evidence type="ECO:0000313" key="13">
    <source>
        <dbReference type="Proteomes" id="UP000218676"/>
    </source>
</evidence>
<keyword evidence="7 12" id="KW-0560">Oxidoreductase</keyword>
<dbReference type="InterPro" id="IPR023753">
    <property type="entry name" value="FAD/NAD-binding_dom"/>
</dbReference>
<dbReference type="Proteomes" id="UP000516656">
    <property type="component" value="Chromosome 1"/>
</dbReference>
<dbReference type="InterPro" id="IPR050260">
    <property type="entry name" value="FAD-bd_OxRdtase"/>
</dbReference>
<accession>A0A1V1V498</accession>
<keyword evidence="6" id="KW-0274">FAD</keyword>
<dbReference type="Proteomes" id="UP000218676">
    <property type="component" value="Chromosome 1"/>
</dbReference>
<proteinExistence type="inferred from homology"/>
<dbReference type="PANTHER" id="PTHR43429">
    <property type="entry name" value="PYRIDINE NUCLEOTIDE-DISULFIDE OXIDOREDUCTASE DOMAIN-CONTAINING"/>
    <property type="match status" value="1"/>
</dbReference>
<dbReference type="EMBL" id="AP018045">
    <property type="protein sequence ID" value="BAX53641.1"/>
    <property type="molecule type" value="Genomic_DNA"/>
</dbReference>
<evidence type="ECO:0000256" key="3">
    <source>
        <dbReference type="ARBA" id="ARBA00006442"/>
    </source>
</evidence>
<dbReference type="InterPro" id="IPR041364">
    <property type="entry name" value="Rbx-bd"/>
</dbReference>
<feature type="domain" description="FAD/NAD(P)-binding" evidence="9">
    <location>
        <begin position="5"/>
        <end position="282"/>
    </location>
</feature>
<dbReference type="Gene3D" id="3.50.50.60">
    <property type="entry name" value="FAD/NAD(P)-binding domain"/>
    <property type="match status" value="2"/>
</dbReference>
<evidence type="ECO:0000256" key="5">
    <source>
        <dbReference type="ARBA" id="ARBA00022630"/>
    </source>
</evidence>
<dbReference type="PANTHER" id="PTHR43429:SF3">
    <property type="entry name" value="NITRITE REDUCTASE [NAD(P)H]"/>
    <property type="match status" value="1"/>
</dbReference>
<reference evidence="13" key="2">
    <citation type="submission" date="2017-05" db="EMBL/GenBank/DDBJ databases">
        <title>Whole genome sequence of fish pathogenic bacteria, Photobacterium damselae subsp. piscicida, strain 91-197, isolated from hybrid striped bass (Morone sp.) in USA.</title>
        <authorList>
            <person name="Teru Y."/>
            <person name="Hikima J."/>
            <person name="Kono T."/>
            <person name="Sakai M."/>
            <person name="Takano T."/>
            <person name="Hawke J.P."/>
            <person name="Takeyama H."/>
            <person name="Aoki T."/>
        </authorList>
    </citation>
    <scope>NUCLEOTIDE SEQUENCE [LARGE SCALE GENOMIC DNA]</scope>
    <source>
        <strain evidence="13">91-197</strain>
    </source>
</reference>
<dbReference type="AlphaFoldDB" id="A0A1V1V498"/>
<name>A0A1V1V498_PHODP</name>
<evidence type="ECO:0000256" key="6">
    <source>
        <dbReference type="ARBA" id="ARBA00022827"/>
    </source>
</evidence>